<proteinExistence type="predicted"/>
<dbReference type="AlphaFoldDB" id="A0A5C4LQ35"/>
<name>A0A5C4LQ35_9PSEU</name>
<keyword evidence="3" id="KW-1185">Reference proteome</keyword>
<evidence type="ECO:0000256" key="1">
    <source>
        <dbReference type="SAM" id="Phobius"/>
    </source>
</evidence>
<dbReference type="OrthoDB" id="4325159at2"/>
<dbReference type="Proteomes" id="UP000305546">
    <property type="component" value="Unassembled WGS sequence"/>
</dbReference>
<comment type="caution">
    <text evidence="2">The sequence shown here is derived from an EMBL/GenBank/DDBJ whole genome shotgun (WGS) entry which is preliminary data.</text>
</comment>
<gene>
    <name evidence="2" type="ORF">FG385_31930</name>
</gene>
<dbReference type="PANTHER" id="PTHR30354">
    <property type="entry name" value="GNT FAMILY GLUCONATE TRANSPORTER"/>
    <property type="match status" value="1"/>
</dbReference>
<evidence type="ECO:0000313" key="3">
    <source>
        <dbReference type="Proteomes" id="UP000305546"/>
    </source>
</evidence>
<dbReference type="Pfam" id="PF02447">
    <property type="entry name" value="GntP_permease"/>
    <property type="match status" value="1"/>
</dbReference>
<keyword evidence="1" id="KW-0812">Transmembrane</keyword>
<organism evidence="2 3">
    <name type="scientific">Amycolatopsis alkalitolerans</name>
    <dbReference type="NCBI Taxonomy" id="2547244"/>
    <lineage>
        <taxon>Bacteria</taxon>
        <taxon>Bacillati</taxon>
        <taxon>Actinomycetota</taxon>
        <taxon>Actinomycetes</taxon>
        <taxon>Pseudonocardiales</taxon>
        <taxon>Pseudonocardiaceae</taxon>
        <taxon>Amycolatopsis</taxon>
    </lineage>
</organism>
<dbReference type="PANTHER" id="PTHR30354:SF25">
    <property type="entry name" value="INNER MEMBRANE PERMEASE YGBN"/>
    <property type="match status" value="1"/>
</dbReference>
<sequence length="306" mass="32531">MSSCWRPVHRHASHGRVRFGRWGCSSATAPTPGAPFDAPRRHAEGIPYVFVNEIGKAVADSLHQAGLPVILAAYVIRYGLRIAQGAATVTIVTTSGIVAPPVAKLGYSLAQHAPLVVASAGSIIASHVNDGGLWIVSRYFGPAVGETLRGRGAFGVARSSLLGVGLLLVLLRSGLLVLLGGCGLLLRGGLLSVLGSVGHDVHRGAVGRDLARRLRDLVAVETQREHGVRAMVHRLLREPAQRLVPGVGEQFGQTFELTARHRLEAGAHRGEHVPAADREAEDLTEHPDHLVAGQIVHCGQQDRELR</sequence>
<dbReference type="GO" id="GO:0005886">
    <property type="term" value="C:plasma membrane"/>
    <property type="evidence" value="ECO:0007669"/>
    <property type="project" value="TreeGrafter"/>
</dbReference>
<evidence type="ECO:0000313" key="2">
    <source>
        <dbReference type="EMBL" id="TNC19827.1"/>
    </source>
</evidence>
<dbReference type="EMBL" id="VDFW01000048">
    <property type="protein sequence ID" value="TNC19827.1"/>
    <property type="molecule type" value="Genomic_DNA"/>
</dbReference>
<feature type="transmembrane region" description="Helical" evidence="1">
    <location>
        <begin position="161"/>
        <end position="186"/>
    </location>
</feature>
<protein>
    <submittedName>
        <fullName evidence="2">Uncharacterized protein</fullName>
    </submittedName>
</protein>
<accession>A0A5C4LQ35</accession>
<dbReference type="InterPro" id="IPR003474">
    <property type="entry name" value="Glcn_transporter"/>
</dbReference>
<keyword evidence="1" id="KW-0472">Membrane</keyword>
<keyword evidence="1" id="KW-1133">Transmembrane helix</keyword>
<dbReference type="GO" id="GO:0015128">
    <property type="term" value="F:gluconate transmembrane transporter activity"/>
    <property type="evidence" value="ECO:0007669"/>
    <property type="project" value="InterPro"/>
</dbReference>
<reference evidence="2 3" key="1">
    <citation type="submission" date="2019-06" db="EMBL/GenBank/DDBJ databases">
        <title>Amycolatopsis alkalitolerans sp. nov., isolated from Gastrodia elata Blume.</title>
        <authorList>
            <person name="Narsing Rao M.P."/>
            <person name="Li W.J."/>
        </authorList>
    </citation>
    <scope>NUCLEOTIDE SEQUENCE [LARGE SCALE GENOMIC DNA]</scope>
    <source>
        <strain evidence="2 3">SYSUP0005</strain>
    </source>
</reference>